<organism evidence="1 2">
    <name type="scientific">Sparassis crispa</name>
    <dbReference type="NCBI Taxonomy" id="139825"/>
    <lineage>
        <taxon>Eukaryota</taxon>
        <taxon>Fungi</taxon>
        <taxon>Dikarya</taxon>
        <taxon>Basidiomycota</taxon>
        <taxon>Agaricomycotina</taxon>
        <taxon>Agaricomycetes</taxon>
        <taxon>Polyporales</taxon>
        <taxon>Sparassidaceae</taxon>
        <taxon>Sparassis</taxon>
    </lineage>
</organism>
<evidence type="ECO:0000313" key="1">
    <source>
        <dbReference type="EMBL" id="GBE85588.1"/>
    </source>
</evidence>
<proteinExistence type="predicted"/>
<dbReference type="EMBL" id="BFAD01000008">
    <property type="protein sequence ID" value="GBE85588.1"/>
    <property type="molecule type" value="Genomic_DNA"/>
</dbReference>
<dbReference type="SUPFAM" id="SSF81383">
    <property type="entry name" value="F-box domain"/>
    <property type="match status" value="1"/>
</dbReference>
<gene>
    <name evidence="1" type="ORF">SCP_0801050</name>
</gene>
<dbReference type="InParanoid" id="A0A401GTN8"/>
<reference evidence="1 2" key="1">
    <citation type="journal article" date="2018" name="Sci. Rep.">
        <title>Genome sequence of the cauliflower mushroom Sparassis crispa (Hanabiratake) and its association with beneficial usage.</title>
        <authorList>
            <person name="Kiyama R."/>
            <person name="Furutani Y."/>
            <person name="Kawaguchi K."/>
            <person name="Nakanishi T."/>
        </authorList>
    </citation>
    <scope>NUCLEOTIDE SEQUENCE [LARGE SCALE GENOMIC DNA]</scope>
</reference>
<accession>A0A401GTN8</accession>
<dbReference type="RefSeq" id="XP_027616501.1">
    <property type="nucleotide sequence ID" value="XM_027760700.1"/>
</dbReference>
<comment type="caution">
    <text evidence="1">The sequence shown here is derived from an EMBL/GenBank/DDBJ whole genome shotgun (WGS) entry which is preliminary data.</text>
</comment>
<dbReference type="GeneID" id="38782505"/>
<protein>
    <submittedName>
        <fullName evidence="1">Uncharacterized protein</fullName>
    </submittedName>
</protein>
<dbReference type="InterPro" id="IPR036047">
    <property type="entry name" value="F-box-like_dom_sf"/>
</dbReference>
<dbReference type="OrthoDB" id="2921803at2759"/>
<dbReference type="AlphaFoldDB" id="A0A401GTN8"/>
<dbReference type="Gene3D" id="1.20.1280.50">
    <property type="match status" value="1"/>
</dbReference>
<sequence>MIPHLPPELSDRIIDFLWHDWKSLCSCAVVCRTWWHASRYHLFSSMRISRLSTLNAIAKAARSPYFIPPLHWIRSLELVEAHRSPSAVREPLSD</sequence>
<name>A0A401GTN8_9APHY</name>
<evidence type="ECO:0000313" key="2">
    <source>
        <dbReference type="Proteomes" id="UP000287166"/>
    </source>
</evidence>
<dbReference type="STRING" id="139825.A0A401GTN8"/>
<dbReference type="Proteomes" id="UP000287166">
    <property type="component" value="Unassembled WGS sequence"/>
</dbReference>
<keyword evidence="2" id="KW-1185">Reference proteome</keyword>